<feature type="transmembrane region" description="Helical" evidence="1">
    <location>
        <begin position="122"/>
        <end position="144"/>
    </location>
</feature>
<reference evidence="3 5" key="1">
    <citation type="submission" date="2016-05" db="EMBL/GenBank/DDBJ databases">
        <title>Comparative analysis of secretome profiles of manganese(II)-oxidizing ascomycete fungi.</title>
        <authorList>
            <consortium name="DOE Joint Genome Institute"/>
            <person name="Zeiner C.A."/>
            <person name="Purvine S.O."/>
            <person name="Zink E.M."/>
            <person name="Wu S."/>
            <person name="Pasa-Tolic L."/>
            <person name="Chaput D.L."/>
            <person name="Haridas S."/>
            <person name="Grigoriev I.V."/>
            <person name="Santelli C.M."/>
            <person name="Hansel C.M."/>
        </authorList>
    </citation>
    <scope>NUCLEOTIDE SEQUENCE [LARGE SCALE GENOMIC DNA]</scope>
    <source>
        <strain evidence="3 5">SRC1lrK2f</strain>
    </source>
</reference>
<evidence type="ECO:0000313" key="6">
    <source>
        <dbReference type="Proteomes" id="UP000291422"/>
    </source>
</evidence>
<feature type="domain" description="DUF7704" evidence="2">
    <location>
        <begin position="8"/>
        <end position="142"/>
    </location>
</feature>
<keyword evidence="1" id="KW-0472">Membrane</keyword>
<evidence type="ECO:0000256" key="1">
    <source>
        <dbReference type="SAM" id="Phobius"/>
    </source>
</evidence>
<evidence type="ECO:0000313" key="5">
    <source>
        <dbReference type="Proteomes" id="UP000077248"/>
    </source>
</evidence>
<dbReference type="AlphaFoldDB" id="A0A177DNR7"/>
<evidence type="ECO:0000313" key="3">
    <source>
        <dbReference type="EMBL" id="OAG21037.1"/>
    </source>
</evidence>
<dbReference type="PANTHER" id="PTHR37019:SF1">
    <property type="entry name" value="EXPERA DOMAIN-CONTAINING PROTEIN"/>
    <property type="match status" value="1"/>
</dbReference>
<dbReference type="GeneID" id="29110521"/>
<protein>
    <recommendedName>
        <fullName evidence="2">DUF7704 domain-containing protein</fullName>
    </recommendedName>
</protein>
<gene>
    <name evidence="4" type="ORF">AA0117_g7757</name>
    <name evidence="3" type="ORF">CC77DRAFT_1019846</name>
</gene>
<dbReference type="VEuPathDB" id="FungiDB:CC77DRAFT_1019846"/>
<evidence type="ECO:0000313" key="4">
    <source>
        <dbReference type="EMBL" id="RYN73404.1"/>
    </source>
</evidence>
<dbReference type="OMA" id="MFRWQDW"/>
<accession>A0A177DNR7</accession>
<dbReference type="EMBL" id="PDXD01000021">
    <property type="protein sequence ID" value="RYN73404.1"/>
    <property type="molecule type" value="Genomic_DNA"/>
</dbReference>
<feature type="transmembrane region" description="Helical" evidence="1">
    <location>
        <begin position="12"/>
        <end position="35"/>
    </location>
</feature>
<dbReference type="PANTHER" id="PTHR37019">
    <property type="entry name" value="CHROMOSOME 1, WHOLE GENOME SHOTGUN SEQUENCE"/>
    <property type="match status" value="1"/>
</dbReference>
<dbReference type="KEGG" id="aalt:CC77DRAFT_1019846"/>
<proteinExistence type="predicted"/>
<sequence length="156" mass="17543">MSQPTSPSIPAFYRIFFTYVDPIICAWGATMDFFMPTTVLSSHIPSPTPDIGHVMILKQRGGGMLNFGIISAVLLRYTQDMNVWRIVQLSCFVVDLAYYWAVWEVLAKQKRLDMGTWRAEDWGSIGITAFAGLVRLAFLARVGFGEAKNKEGKKNL</sequence>
<name>A0A177DNR7_ALTAL</name>
<dbReference type="Pfam" id="PF24803">
    <property type="entry name" value="DUF7704"/>
    <property type="match status" value="1"/>
</dbReference>
<dbReference type="InterPro" id="IPR056121">
    <property type="entry name" value="DUF7704"/>
</dbReference>
<reference evidence="4" key="3">
    <citation type="journal article" date="2019" name="J. ISSAAS">
        <title>Genomics, evolutionary history and diagnostics of the Alternaria alternata species group including apple and Asian pear pathotypes.</title>
        <authorList>
            <person name="Armitage A.D."/>
            <person name="Cockerton H.M."/>
            <person name="Sreenivasaprasad S."/>
            <person name="Woodhall J."/>
            <person name="Lane C."/>
            <person name="Harrison R.J."/>
            <person name="Clarkson J.P."/>
        </authorList>
    </citation>
    <scope>NUCLEOTIDE SEQUENCE</scope>
    <source>
        <strain evidence="4">FERA 1177</strain>
    </source>
</reference>
<keyword evidence="5" id="KW-1185">Reference proteome</keyword>
<reference evidence="6" key="2">
    <citation type="journal article" date="2019" name="bioRxiv">
        <title>Genomics, evolutionary history and diagnostics of the Alternaria alternata species group including apple and Asian pear pathotypes.</title>
        <authorList>
            <person name="Armitage A.D."/>
            <person name="Cockerton H.M."/>
            <person name="Sreenivasaprasad S."/>
            <person name="Woodhall J.W."/>
            <person name="Lane C.R."/>
            <person name="Harrison R.J."/>
            <person name="Clarkson J.P."/>
        </authorList>
    </citation>
    <scope>NUCLEOTIDE SEQUENCE [LARGE SCALE GENOMIC DNA]</scope>
    <source>
        <strain evidence="6">FERA 1177</strain>
    </source>
</reference>
<feature type="transmembrane region" description="Helical" evidence="1">
    <location>
        <begin position="55"/>
        <end position="75"/>
    </location>
</feature>
<organism evidence="3 5">
    <name type="scientific">Alternaria alternata</name>
    <name type="common">Alternaria rot fungus</name>
    <name type="synonym">Torula alternata</name>
    <dbReference type="NCBI Taxonomy" id="5599"/>
    <lineage>
        <taxon>Eukaryota</taxon>
        <taxon>Fungi</taxon>
        <taxon>Dikarya</taxon>
        <taxon>Ascomycota</taxon>
        <taxon>Pezizomycotina</taxon>
        <taxon>Dothideomycetes</taxon>
        <taxon>Pleosporomycetidae</taxon>
        <taxon>Pleosporales</taxon>
        <taxon>Pleosporineae</taxon>
        <taxon>Pleosporaceae</taxon>
        <taxon>Alternaria</taxon>
        <taxon>Alternaria sect. Alternaria</taxon>
        <taxon>Alternaria alternata complex</taxon>
    </lineage>
</organism>
<dbReference type="Proteomes" id="UP000077248">
    <property type="component" value="Unassembled WGS sequence"/>
</dbReference>
<dbReference type="Proteomes" id="UP000291422">
    <property type="component" value="Unassembled WGS sequence"/>
</dbReference>
<keyword evidence="1" id="KW-1133">Transmembrane helix</keyword>
<dbReference type="EMBL" id="KV441477">
    <property type="protein sequence ID" value="OAG21037.1"/>
    <property type="molecule type" value="Genomic_DNA"/>
</dbReference>
<dbReference type="RefSeq" id="XP_018386458.1">
    <property type="nucleotide sequence ID" value="XM_018524927.1"/>
</dbReference>
<evidence type="ECO:0000259" key="2">
    <source>
        <dbReference type="Pfam" id="PF24803"/>
    </source>
</evidence>
<keyword evidence="1" id="KW-0812">Transmembrane</keyword>
<feature type="transmembrane region" description="Helical" evidence="1">
    <location>
        <begin position="82"/>
        <end position="102"/>
    </location>
</feature>